<gene>
    <name evidence="2" type="ORF">BBBOND_0211800</name>
</gene>
<evidence type="ECO:0000313" key="3">
    <source>
        <dbReference type="Proteomes" id="UP000033188"/>
    </source>
</evidence>
<dbReference type="Proteomes" id="UP000033188">
    <property type="component" value="Chromosome 2"/>
</dbReference>
<name>A0A061D653_BABBI</name>
<evidence type="ECO:0000256" key="1">
    <source>
        <dbReference type="SAM" id="Phobius"/>
    </source>
</evidence>
<sequence>MVQKEMEAKQKCECKYSENKNHHTKCGTRGKCICCPSCCALCKPLPGKKPCGVCQKIWQEHNCNVPKCDECPLYYKNGCENCKPKVGITAFCLTVLFLLLIVAVMYFFAWKSDPGFKQLRDYLNNGKDLSQFKQ</sequence>
<feature type="transmembrane region" description="Helical" evidence="1">
    <location>
        <begin position="86"/>
        <end position="109"/>
    </location>
</feature>
<dbReference type="VEuPathDB" id="PiroplasmaDB:BBBOND_0211800"/>
<evidence type="ECO:0000313" key="2">
    <source>
        <dbReference type="EMBL" id="CDR96038.1"/>
    </source>
</evidence>
<keyword evidence="1" id="KW-0812">Transmembrane</keyword>
<reference evidence="3" key="1">
    <citation type="submission" date="2014-06" db="EMBL/GenBank/DDBJ databases">
        <authorList>
            <person name="Aslett M."/>
            <person name="De Silva N."/>
        </authorList>
    </citation>
    <scope>NUCLEOTIDE SEQUENCE [LARGE SCALE GENOMIC DNA]</scope>
    <source>
        <strain evidence="3">Bond</strain>
    </source>
</reference>
<proteinExistence type="predicted"/>
<dbReference type="KEGG" id="bbig:BBBOND_0211800"/>
<dbReference type="EMBL" id="LK391708">
    <property type="protein sequence ID" value="CDR96038.1"/>
    <property type="molecule type" value="Genomic_DNA"/>
</dbReference>
<keyword evidence="3" id="KW-1185">Reference proteome</keyword>
<keyword evidence="1" id="KW-1133">Transmembrane helix</keyword>
<dbReference type="AlphaFoldDB" id="A0A061D653"/>
<accession>A0A061D653</accession>
<dbReference type="GeneID" id="24564579"/>
<dbReference type="RefSeq" id="XP_012768224.1">
    <property type="nucleotide sequence ID" value="XM_012912770.1"/>
</dbReference>
<keyword evidence="1" id="KW-0472">Membrane</keyword>
<organism evidence="2 3">
    <name type="scientific">Babesia bigemina</name>
    <dbReference type="NCBI Taxonomy" id="5866"/>
    <lineage>
        <taxon>Eukaryota</taxon>
        <taxon>Sar</taxon>
        <taxon>Alveolata</taxon>
        <taxon>Apicomplexa</taxon>
        <taxon>Aconoidasida</taxon>
        <taxon>Piroplasmida</taxon>
        <taxon>Babesiidae</taxon>
        <taxon>Babesia</taxon>
    </lineage>
</organism>
<protein>
    <submittedName>
        <fullName evidence="2">Uncharacterized protein</fullName>
    </submittedName>
</protein>